<dbReference type="InterPro" id="IPR052538">
    <property type="entry name" value="Flavonoid_dioxygenase-like"/>
</dbReference>
<comment type="caution">
    <text evidence="3">The sequence shown here is derived from an EMBL/GenBank/DDBJ whole genome shotgun (WGS) entry which is preliminary data.</text>
</comment>
<dbReference type="PANTHER" id="PTHR43346:SF1">
    <property type="entry name" value="QUERCETIN 2,3-DIOXYGENASE-RELATED"/>
    <property type="match status" value="1"/>
</dbReference>
<keyword evidence="4" id="KW-1185">Reference proteome</keyword>
<evidence type="ECO:0000256" key="2">
    <source>
        <dbReference type="SAM" id="SignalP"/>
    </source>
</evidence>
<dbReference type="CDD" id="cd20281">
    <property type="entry name" value="cupin_QDO_C"/>
    <property type="match status" value="1"/>
</dbReference>
<dbReference type="PANTHER" id="PTHR43346">
    <property type="entry name" value="LIGAND BINDING DOMAIN PROTEIN, PUTATIVE (AFU_ORTHOLOGUE AFUA_6G14370)-RELATED"/>
    <property type="match status" value="1"/>
</dbReference>
<dbReference type="Gene3D" id="2.60.120.10">
    <property type="entry name" value="Jelly Rolls"/>
    <property type="match status" value="2"/>
</dbReference>
<evidence type="ECO:0000256" key="1">
    <source>
        <dbReference type="SAM" id="MobiDB-lite"/>
    </source>
</evidence>
<evidence type="ECO:0000313" key="3">
    <source>
        <dbReference type="EMBL" id="KAK4190866.1"/>
    </source>
</evidence>
<feature type="region of interest" description="Disordered" evidence="1">
    <location>
        <begin position="162"/>
        <end position="185"/>
    </location>
</feature>
<dbReference type="Proteomes" id="UP001302126">
    <property type="component" value="Unassembled WGS sequence"/>
</dbReference>
<organism evidence="3 4">
    <name type="scientific">Podospora australis</name>
    <dbReference type="NCBI Taxonomy" id="1536484"/>
    <lineage>
        <taxon>Eukaryota</taxon>
        <taxon>Fungi</taxon>
        <taxon>Dikarya</taxon>
        <taxon>Ascomycota</taxon>
        <taxon>Pezizomycotina</taxon>
        <taxon>Sordariomycetes</taxon>
        <taxon>Sordariomycetidae</taxon>
        <taxon>Sordariales</taxon>
        <taxon>Podosporaceae</taxon>
        <taxon>Podospora</taxon>
    </lineage>
</organism>
<dbReference type="SUPFAM" id="SSF51182">
    <property type="entry name" value="RmlC-like cupins"/>
    <property type="match status" value="1"/>
</dbReference>
<dbReference type="InterPro" id="IPR014710">
    <property type="entry name" value="RmlC-like_jellyroll"/>
</dbReference>
<name>A0AAN7AJD5_9PEZI</name>
<dbReference type="AlphaFoldDB" id="A0AAN7AJD5"/>
<protein>
    <submittedName>
        <fullName evidence="3">RmlC-like cupin</fullName>
    </submittedName>
</protein>
<feature type="chain" id="PRO_5043019866" evidence="2">
    <location>
        <begin position="18"/>
        <end position="388"/>
    </location>
</feature>
<gene>
    <name evidence="3" type="ORF">QBC35DRAFT_529485</name>
</gene>
<reference evidence="3" key="1">
    <citation type="journal article" date="2023" name="Mol. Phylogenet. Evol.">
        <title>Genome-scale phylogeny and comparative genomics of the fungal order Sordariales.</title>
        <authorList>
            <person name="Hensen N."/>
            <person name="Bonometti L."/>
            <person name="Westerberg I."/>
            <person name="Brannstrom I.O."/>
            <person name="Guillou S."/>
            <person name="Cros-Aarteil S."/>
            <person name="Calhoun S."/>
            <person name="Haridas S."/>
            <person name="Kuo A."/>
            <person name="Mondo S."/>
            <person name="Pangilinan J."/>
            <person name="Riley R."/>
            <person name="LaButti K."/>
            <person name="Andreopoulos B."/>
            <person name="Lipzen A."/>
            <person name="Chen C."/>
            <person name="Yan M."/>
            <person name="Daum C."/>
            <person name="Ng V."/>
            <person name="Clum A."/>
            <person name="Steindorff A."/>
            <person name="Ohm R.A."/>
            <person name="Martin F."/>
            <person name="Silar P."/>
            <person name="Natvig D.O."/>
            <person name="Lalanne C."/>
            <person name="Gautier V."/>
            <person name="Ament-Velasquez S.L."/>
            <person name="Kruys A."/>
            <person name="Hutchinson M.I."/>
            <person name="Powell A.J."/>
            <person name="Barry K."/>
            <person name="Miller A.N."/>
            <person name="Grigoriev I.V."/>
            <person name="Debuchy R."/>
            <person name="Gladieux P."/>
            <person name="Hiltunen Thoren M."/>
            <person name="Johannesson H."/>
        </authorList>
    </citation>
    <scope>NUCLEOTIDE SEQUENCE</scope>
    <source>
        <strain evidence="3">PSN309</strain>
    </source>
</reference>
<dbReference type="InterPro" id="IPR011051">
    <property type="entry name" value="RmlC_Cupin_sf"/>
</dbReference>
<proteinExistence type="predicted"/>
<keyword evidence="2" id="KW-0732">Signal</keyword>
<evidence type="ECO:0000313" key="4">
    <source>
        <dbReference type="Proteomes" id="UP001302126"/>
    </source>
</evidence>
<dbReference type="EMBL" id="MU864362">
    <property type="protein sequence ID" value="KAK4190866.1"/>
    <property type="molecule type" value="Genomic_DNA"/>
</dbReference>
<reference evidence="3" key="2">
    <citation type="submission" date="2023-05" db="EMBL/GenBank/DDBJ databases">
        <authorList>
            <consortium name="Lawrence Berkeley National Laboratory"/>
            <person name="Steindorff A."/>
            <person name="Hensen N."/>
            <person name="Bonometti L."/>
            <person name="Westerberg I."/>
            <person name="Brannstrom I.O."/>
            <person name="Guillou S."/>
            <person name="Cros-Aarteil S."/>
            <person name="Calhoun S."/>
            <person name="Haridas S."/>
            <person name="Kuo A."/>
            <person name="Mondo S."/>
            <person name="Pangilinan J."/>
            <person name="Riley R."/>
            <person name="Labutti K."/>
            <person name="Andreopoulos B."/>
            <person name="Lipzen A."/>
            <person name="Chen C."/>
            <person name="Yanf M."/>
            <person name="Daum C."/>
            <person name="Ng V."/>
            <person name="Clum A."/>
            <person name="Ohm R."/>
            <person name="Martin F."/>
            <person name="Silar P."/>
            <person name="Natvig D."/>
            <person name="Lalanne C."/>
            <person name="Gautier V."/>
            <person name="Ament-Velasquez S.L."/>
            <person name="Kruys A."/>
            <person name="Hutchinson M.I."/>
            <person name="Powell A.J."/>
            <person name="Barry K."/>
            <person name="Miller A.N."/>
            <person name="Grigoriev I.V."/>
            <person name="Debuchy R."/>
            <person name="Gladieux P."/>
            <person name="Thoren M.H."/>
            <person name="Johannesson H."/>
        </authorList>
    </citation>
    <scope>NUCLEOTIDE SEQUENCE</scope>
    <source>
        <strain evidence="3">PSN309</strain>
    </source>
</reference>
<dbReference type="CDD" id="cd02215">
    <property type="entry name" value="cupin_QDO_N_C"/>
    <property type="match status" value="1"/>
</dbReference>
<sequence>MLLPLFILVATASLANAATTLWVDTTPQSLRPYALKKGRGIKLPGGNTFPVTGNSSGNAFCILNTNADGSAGGAGVFPHVHKKTYENFYTVKGRVQLWGQNLDTYLSNSSIQQTRILGQGDIGAIPFNTIHTFSLLEPDTQLTGVLVPGGFEEFFFNRNVSPSPPIPGSGSGGGGGDETPLPGAGGFNISDLGKWDVYPQLDFVPRRDVVNGKAGPGNWYDGPNELPSNMAAPIWVARNRGPKWLSNQGGRYQIVTPFVTGQQTNGTFSQGTITLRPGPVAEGGSGTTEKRMWVRSEVATAFMMEEGQLEVAVEGYESVSLIDGDVVFVPGNTSFAYGATAEFTKFMYVTGGGWGLDYQLMANAKPWNSAFYPQEEGSGVKRGMLLRI</sequence>
<accession>A0AAN7AJD5</accession>
<feature type="region of interest" description="Disordered" evidence="1">
    <location>
        <begin position="268"/>
        <end position="288"/>
    </location>
</feature>
<feature type="signal peptide" evidence="2">
    <location>
        <begin position="1"/>
        <end position="17"/>
    </location>
</feature>